<dbReference type="EMBL" id="CP035282">
    <property type="protein sequence ID" value="QAT62184.1"/>
    <property type="molecule type" value="Genomic_DNA"/>
</dbReference>
<dbReference type="PANTHER" id="PTHR30404">
    <property type="entry name" value="N-ACETYLMURAMOYL-L-ALANINE AMIDASE"/>
    <property type="match status" value="1"/>
</dbReference>
<dbReference type="SUPFAM" id="SSF53187">
    <property type="entry name" value="Zn-dependent exopeptidases"/>
    <property type="match status" value="1"/>
</dbReference>
<dbReference type="RefSeq" id="WP_114218103.1">
    <property type="nucleotide sequence ID" value="NZ_CP035282.1"/>
</dbReference>
<name>A0A410QE62_9FIRM</name>
<sequence length="251" mass="26839">MAKVFLDAGHGGRDPGAGGNGIQEKNITLPVTLKIGDILKNHDINVGYSRTTDIFVELEDRASLANNFGANVFVSVHCNAFTDSSAKGMETYSYPGSTSGGKLSKDVHDSIISEGVYTVDRGMKTANFAVLRLTNMPATLIETAFITNAQDANILKNRQDELALAIAKGILKNLGIPYRGTTLYKVQVGAFAIKSNADNLAAELQEKGYDAIVVYVGGLYKVQVGAFNIRENADNLAAELRSKGYDAIVVS</sequence>
<dbReference type="Pfam" id="PF05036">
    <property type="entry name" value="SPOR"/>
    <property type="match status" value="1"/>
</dbReference>
<dbReference type="PANTHER" id="PTHR30404:SF0">
    <property type="entry name" value="N-ACETYLMURAMOYL-L-ALANINE AMIDASE AMIC"/>
    <property type="match status" value="1"/>
</dbReference>
<dbReference type="InterPro" id="IPR007730">
    <property type="entry name" value="SPOR-like_dom"/>
</dbReference>
<dbReference type="GO" id="GO:0008745">
    <property type="term" value="F:N-acetylmuramoyl-L-alanine amidase activity"/>
    <property type="evidence" value="ECO:0007669"/>
    <property type="project" value="InterPro"/>
</dbReference>
<dbReference type="Pfam" id="PF01520">
    <property type="entry name" value="Amidase_3"/>
    <property type="match status" value="1"/>
</dbReference>
<keyword evidence="4" id="KW-1185">Reference proteome</keyword>
<feature type="domain" description="SPOR" evidence="2">
    <location>
        <begin position="178"/>
        <end position="251"/>
    </location>
</feature>
<dbReference type="InterPro" id="IPR002508">
    <property type="entry name" value="MurNAc-LAA_cat"/>
</dbReference>
<evidence type="ECO:0000313" key="4">
    <source>
        <dbReference type="Proteomes" id="UP000287969"/>
    </source>
</evidence>
<dbReference type="SUPFAM" id="SSF110997">
    <property type="entry name" value="Sporulation related repeat"/>
    <property type="match status" value="1"/>
</dbReference>
<dbReference type="AlphaFoldDB" id="A0A410QE62"/>
<accession>A0A410QE62</accession>
<dbReference type="InterPro" id="IPR050695">
    <property type="entry name" value="N-acetylmuramoyl_amidase_3"/>
</dbReference>
<dbReference type="CDD" id="cd02696">
    <property type="entry name" value="MurNAc-LAA"/>
    <property type="match status" value="1"/>
</dbReference>
<dbReference type="InterPro" id="IPR036680">
    <property type="entry name" value="SPOR-like_sf"/>
</dbReference>
<gene>
    <name evidence="3" type="ORF">EQM13_11580</name>
</gene>
<dbReference type="KEGG" id="spoa:EQM13_11580"/>
<keyword evidence="1" id="KW-0378">Hydrolase</keyword>
<dbReference type="Gene3D" id="3.30.70.1070">
    <property type="entry name" value="Sporulation related repeat"/>
    <property type="match status" value="1"/>
</dbReference>
<protein>
    <submittedName>
        <fullName evidence="3">N-acetylmuramoyl-L-alanine amidase</fullName>
    </submittedName>
</protein>
<dbReference type="GO" id="GO:0009253">
    <property type="term" value="P:peptidoglycan catabolic process"/>
    <property type="evidence" value="ECO:0007669"/>
    <property type="project" value="InterPro"/>
</dbReference>
<dbReference type="SMART" id="SM00646">
    <property type="entry name" value="Ami_3"/>
    <property type="match status" value="1"/>
</dbReference>
<evidence type="ECO:0000259" key="2">
    <source>
        <dbReference type="PROSITE" id="PS51724"/>
    </source>
</evidence>
<reference evidence="4" key="1">
    <citation type="submission" date="2019-01" db="EMBL/GenBank/DDBJ databases">
        <title>Draft genomes of a novel of Sporanaerobacter strains.</title>
        <authorList>
            <person name="Ma S."/>
        </authorList>
    </citation>
    <scope>NUCLEOTIDE SEQUENCE [LARGE SCALE GENOMIC DNA]</scope>
    <source>
        <strain evidence="4">NJN-17</strain>
    </source>
</reference>
<dbReference type="GO" id="GO:0042834">
    <property type="term" value="F:peptidoglycan binding"/>
    <property type="evidence" value="ECO:0007669"/>
    <property type="project" value="InterPro"/>
</dbReference>
<dbReference type="Proteomes" id="UP000287969">
    <property type="component" value="Chromosome"/>
</dbReference>
<dbReference type="PROSITE" id="PS51724">
    <property type="entry name" value="SPOR"/>
    <property type="match status" value="1"/>
</dbReference>
<dbReference type="Gene3D" id="3.40.630.40">
    <property type="entry name" value="Zn-dependent exopeptidases"/>
    <property type="match status" value="1"/>
</dbReference>
<dbReference type="OrthoDB" id="9806267at2"/>
<dbReference type="GO" id="GO:0030288">
    <property type="term" value="C:outer membrane-bounded periplasmic space"/>
    <property type="evidence" value="ECO:0007669"/>
    <property type="project" value="TreeGrafter"/>
</dbReference>
<evidence type="ECO:0000256" key="1">
    <source>
        <dbReference type="ARBA" id="ARBA00022801"/>
    </source>
</evidence>
<organism evidence="3 4">
    <name type="scientific">Acidilutibacter cellobiosedens</name>
    <dbReference type="NCBI Taxonomy" id="2507161"/>
    <lineage>
        <taxon>Bacteria</taxon>
        <taxon>Bacillati</taxon>
        <taxon>Bacillota</taxon>
        <taxon>Tissierellia</taxon>
        <taxon>Tissierellales</taxon>
        <taxon>Acidilutibacteraceae</taxon>
        <taxon>Acidilutibacter</taxon>
    </lineage>
</organism>
<evidence type="ECO:0000313" key="3">
    <source>
        <dbReference type="EMBL" id="QAT62184.1"/>
    </source>
</evidence>
<proteinExistence type="predicted"/>